<feature type="transmembrane region" description="Helical" evidence="1">
    <location>
        <begin position="46"/>
        <end position="64"/>
    </location>
</feature>
<reference evidence="2 3" key="1">
    <citation type="journal article" date="2020" name="ISME J.">
        <title>New virus isolates from Italian hydrothermal environments underscore the biogeographic pattern in archaeal virus communities.</title>
        <authorList>
            <person name="Baquero D.P."/>
            <person name="Contursi P."/>
            <person name="Piochi M."/>
            <person name="Bartolucci S."/>
            <person name="Liu Y."/>
            <person name="Cvirkaite-Krupovic V."/>
            <person name="Prangishvili D."/>
            <person name="Krupovic M."/>
        </authorList>
    </citation>
    <scope>NUCLEOTIDE SEQUENCE [LARGE SCALE GENOMIC DNA]</scope>
    <source>
        <strain evidence="2">4</strain>
    </source>
</reference>
<evidence type="ECO:0000313" key="2">
    <source>
        <dbReference type="EMBL" id="QJF12397.1"/>
    </source>
</evidence>
<evidence type="ECO:0000256" key="1">
    <source>
        <dbReference type="SAM" id="Phobius"/>
    </source>
</evidence>
<organismHost>
    <name type="scientific">Pyrobaculum arsenaticum</name>
    <dbReference type="NCBI Taxonomy" id="121277"/>
</organismHost>
<proteinExistence type="predicted"/>
<keyword evidence="1" id="KW-0812">Transmembrane</keyword>
<organismHost>
    <name type="scientific">Pyrobaculum oguniense</name>
    <dbReference type="NCBI Taxonomy" id="99007"/>
</organismHost>
<organism evidence="2 3">
    <name type="scientific">Pyrobaculum filamentous virus 2</name>
    <name type="common">PFV2</name>
    <dbReference type="NCBI Taxonomy" id="2730621"/>
    <lineage>
        <taxon>Viruses</taxon>
        <taxon>Adnaviria</taxon>
        <taxon>Zilligvirae</taxon>
        <taxon>Taleaviricota</taxon>
        <taxon>Tokiviricetes</taxon>
        <taxon>Primavirales</taxon>
        <taxon>Tristromaviridae</taxon>
        <taxon>Alphatristromavirus</taxon>
        <taxon>Alphatristromavirus puteoliense</taxon>
    </lineage>
</organism>
<dbReference type="Proteomes" id="UP000502572">
    <property type="component" value="Segment"/>
</dbReference>
<keyword evidence="1" id="KW-1133">Transmembrane helix</keyword>
<keyword evidence="3" id="KW-1185">Reference proteome</keyword>
<sequence>MIRNLGSNAVAGMVLGVADAIGDITYYGMPPIYDIFSGLGRFGRGVWKIALGFVLGFVGQRASVLQSMMFPERMFVAGVADITRSAVSKAMGEGFAVITKDGQVKTEESDSITVIYKQVGGAVYRATTGSASDRWFSPVHYVVAGAKYVYKVVAPRELPNPGGEYIYKAVAPRELQTSGGGLA</sequence>
<accession>A0A6M3VXQ1</accession>
<gene>
    <name evidence="2" type="ORF">PFV2_gp24</name>
</gene>
<protein>
    <submittedName>
        <fullName evidence="2">Uncharacterized protein</fullName>
    </submittedName>
</protein>
<dbReference type="EMBL" id="MN876844">
    <property type="protein sequence ID" value="QJF12397.1"/>
    <property type="molecule type" value="Genomic_DNA"/>
</dbReference>
<keyword evidence="1" id="KW-0472">Membrane</keyword>
<evidence type="ECO:0000313" key="3">
    <source>
        <dbReference type="Proteomes" id="UP000502572"/>
    </source>
</evidence>
<name>A0A6M3VXQ1_PFV2</name>